<name>A0A8I7BAG5_HORVV</name>
<reference evidence="2" key="3">
    <citation type="submission" date="2022-01" db="UniProtKB">
        <authorList>
            <consortium name="EnsemblPlants"/>
        </authorList>
    </citation>
    <scope>IDENTIFICATION</scope>
    <source>
        <strain evidence="2">subsp. vulgare</strain>
    </source>
</reference>
<dbReference type="Gramene" id="HORVU.MOREX.r3.5HG0532280.1">
    <property type="protein sequence ID" value="HORVU.MOREX.r3.5HG0532280.1.CDS1"/>
    <property type="gene ID" value="HORVU.MOREX.r3.5HG0532280"/>
</dbReference>
<reference evidence="3" key="1">
    <citation type="journal article" date="2012" name="Nature">
        <title>A physical, genetic and functional sequence assembly of the barley genome.</title>
        <authorList>
            <consortium name="The International Barley Genome Sequencing Consortium"/>
            <person name="Mayer K.F."/>
            <person name="Waugh R."/>
            <person name="Brown J.W."/>
            <person name="Schulman A."/>
            <person name="Langridge P."/>
            <person name="Platzer M."/>
            <person name="Fincher G.B."/>
            <person name="Muehlbauer G.J."/>
            <person name="Sato K."/>
            <person name="Close T.J."/>
            <person name="Wise R.P."/>
            <person name="Stein N."/>
        </authorList>
    </citation>
    <scope>NUCLEOTIDE SEQUENCE [LARGE SCALE GENOMIC DNA]</scope>
    <source>
        <strain evidence="3">cv. Morex</strain>
    </source>
</reference>
<dbReference type="Proteomes" id="UP000011116">
    <property type="component" value="Chromosome 5H"/>
</dbReference>
<keyword evidence="3" id="KW-1185">Reference proteome</keyword>
<evidence type="ECO:0000313" key="2">
    <source>
        <dbReference type="EnsemblPlants" id="HORVU.MOREX.r3.5HG0532280.1.CDS1"/>
    </source>
</evidence>
<dbReference type="Pfam" id="PF07727">
    <property type="entry name" value="RVT_2"/>
    <property type="match status" value="1"/>
</dbReference>
<evidence type="ECO:0000259" key="1">
    <source>
        <dbReference type="Pfam" id="PF07727"/>
    </source>
</evidence>
<dbReference type="EnsemblPlants" id="HORVU.MOREX.r3.5HG0532280.1">
    <property type="protein sequence ID" value="HORVU.MOREX.r3.5HG0532280.1.CDS1"/>
    <property type="gene ID" value="HORVU.MOREX.r3.5HG0532280"/>
</dbReference>
<accession>A0A8I7BAG5</accession>
<organism evidence="2 3">
    <name type="scientific">Hordeum vulgare subsp. vulgare</name>
    <name type="common">Domesticated barley</name>
    <dbReference type="NCBI Taxonomy" id="112509"/>
    <lineage>
        <taxon>Eukaryota</taxon>
        <taxon>Viridiplantae</taxon>
        <taxon>Streptophyta</taxon>
        <taxon>Embryophyta</taxon>
        <taxon>Tracheophyta</taxon>
        <taxon>Spermatophyta</taxon>
        <taxon>Magnoliopsida</taxon>
        <taxon>Liliopsida</taxon>
        <taxon>Poales</taxon>
        <taxon>Poaceae</taxon>
        <taxon>BOP clade</taxon>
        <taxon>Pooideae</taxon>
        <taxon>Triticodae</taxon>
        <taxon>Triticeae</taxon>
        <taxon>Hordeinae</taxon>
        <taxon>Hordeum</taxon>
    </lineage>
</organism>
<feature type="domain" description="Reverse transcriptase Ty1/copia-type" evidence="1">
    <location>
        <begin position="3"/>
        <end position="69"/>
    </location>
</feature>
<proteinExistence type="predicted"/>
<evidence type="ECO:0000313" key="3">
    <source>
        <dbReference type="Proteomes" id="UP000011116"/>
    </source>
</evidence>
<dbReference type="InterPro" id="IPR013103">
    <property type="entry name" value="RVT_2"/>
</dbReference>
<dbReference type="AlphaFoldDB" id="A0A8I7BAG5"/>
<reference evidence="2" key="2">
    <citation type="submission" date="2020-10" db="EMBL/GenBank/DDBJ databases">
        <authorList>
            <person name="Scholz U."/>
            <person name="Mascher M."/>
            <person name="Fiebig A."/>
        </authorList>
    </citation>
    <scope>NUCLEOTIDE SEQUENCE [LARGE SCALE GENOMIC DNA]</scope>
    <source>
        <strain evidence="2">cv. Morex</strain>
    </source>
</reference>
<protein>
    <recommendedName>
        <fullName evidence="1">Reverse transcriptase Ty1/copia-type domain-containing protein</fullName>
    </recommendedName>
</protein>
<sequence>MQLMDIVTAYLYGSLDSDIYMKVPGGISVPSNNAKRNIYCVKLNKSLYGLKQSGRMWYNRLSEFLLQKRLLQ</sequence>